<protein>
    <submittedName>
        <fullName evidence="2">Uncharacterized protein</fullName>
    </submittedName>
</protein>
<dbReference type="EMBL" id="ML119661">
    <property type="protein sequence ID" value="RPA84034.1"/>
    <property type="molecule type" value="Genomic_DNA"/>
</dbReference>
<reference evidence="2 3" key="1">
    <citation type="journal article" date="2018" name="Nat. Ecol. Evol.">
        <title>Pezizomycetes genomes reveal the molecular basis of ectomycorrhizal truffle lifestyle.</title>
        <authorList>
            <person name="Murat C."/>
            <person name="Payen T."/>
            <person name="Noel B."/>
            <person name="Kuo A."/>
            <person name="Morin E."/>
            <person name="Chen J."/>
            <person name="Kohler A."/>
            <person name="Krizsan K."/>
            <person name="Balestrini R."/>
            <person name="Da Silva C."/>
            <person name="Montanini B."/>
            <person name="Hainaut M."/>
            <person name="Levati E."/>
            <person name="Barry K.W."/>
            <person name="Belfiori B."/>
            <person name="Cichocki N."/>
            <person name="Clum A."/>
            <person name="Dockter R.B."/>
            <person name="Fauchery L."/>
            <person name="Guy J."/>
            <person name="Iotti M."/>
            <person name="Le Tacon F."/>
            <person name="Lindquist E.A."/>
            <person name="Lipzen A."/>
            <person name="Malagnac F."/>
            <person name="Mello A."/>
            <person name="Molinier V."/>
            <person name="Miyauchi S."/>
            <person name="Poulain J."/>
            <person name="Riccioni C."/>
            <person name="Rubini A."/>
            <person name="Sitrit Y."/>
            <person name="Splivallo R."/>
            <person name="Traeger S."/>
            <person name="Wang M."/>
            <person name="Zifcakova L."/>
            <person name="Wipf D."/>
            <person name="Zambonelli A."/>
            <person name="Paolocci F."/>
            <person name="Nowrousian M."/>
            <person name="Ottonello S."/>
            <person name="Baldrian P."/>
            <person name="Spatafora J.W."/>
            <person name="Henrissat B."/>
            <person name="Nagy L.G."/>
            <person name="Aury J.M."/>
            <person name="Wincker P."/>
            <person name="Grigoriev I.V."/>
            <person name="Bonfante P."/>
            <person name="Martin F.M."/>
        </authorList>
    </citation>
    <scope>NUCLEOTIDE SEQUENCE [LARGE SCALE GENOMIC DNA]</scope>
    <source>
        <strain evidence="2 3">RN42</strain>
    </source>
</reference>
<keyword evidence="3" id="KW-1185">Reference proteome</keyword>
<organism evidence="2 3">
    <name type="scientific">Ascobolus immersus RN42</name>
    <dbReference type="NCBI Taxonomy" id="1160509"/>
    <lineage>
        <taxon>Eukaryota</taxon>
        <taxon>Fungi</taxon>
        <taxon>Dikarya</taxon>
        <taxon>Ascomycota</taxon>
        <taxon>Pezizomycotina</taxon>
        <taxon>Pezizomycetes</taxon>
        <taxon>Pezizales</taxon>
        <taxon>Ascobolaceae</taxon>
        <taxon>Ascobolus</taxon>
    </lineage>
</organism>
<gene>
    <name evidence="2" type="ORF">BJ508DRAFT_413059</name>
</gene>
<name>A0A3N4IR27_ASCIM</name>
<feature type="chain" id="PRO_5018316589" evidence="1">
    <location>
        <begin position="22"/>
        <end position="204"/>
    </location>
</feature>
<dbReference type="Proteomes" id="UP000275078">
    <property type="component" value="Unassembled WGS sequence"/>
</dbReference>
<evidence type="ECO:0000256" key="1">
    <source>
        <dbReference type="SAM" id="SignalP"/>
    </source>
</evidence>
<accession>A0A3N4IR27</accession>
<evidence type="ECO:0000313" key="3">
    <source>
        <dbReference type="Proteomes" id="UP000275078"/>
    </source>
</evidence>
<keyword evidence="1" id="KW-0732">Signal</keyword>
<feature type="signal peptide" evidence="1">
    <location>
        <begin position="1"/>
        <end position="21"/>
    </location>
</feature>
<dbReference type="AlphaFoldDB" id="A0A3N4IR27"/>
<proteinExistence type="predicted"/>
<sequence length="204" mass="22589">MQLSLIAWILLCTLQSSLVTAIPSLRVGPRQGLIFSHDLPDGFYTAPIHTSSQLSKTHITPNLIQPLNTTDIPSATADSSFSSIRTRAEWWSNLSYNIGCKPPHKINTDMHTAIRAGTLKKAWKGYVNARSVSGIKLGNTIVYLCNYSDSKVIFPDPGRYEDIDQYHLDEKCGERVVGWMMIDTSAQAYGRELTGREICGTVIG</sequence>
<evidence type="ECO:0000313" key="2">
    <source>
        <dbReference type="EMBL" id="RPA84034.1"/>
    </source>
</evidence>